<organism evidence="2 3">
    <name type="scientific">Hemibagrus wyckioides</name>
    <dbReference type="NCBI Taxonomy" id="337641"/>
    <lineage>
        <taxon>Eukaryota</taxon>
        <taxon>Metazoa</taxon>
        <taxon>Chordata</taxon>
        <taxon>Craniata</taxon>
        <taxon>Vertebrata</taxon>
        <taxon>Euteleostomi</taxon>
        <taxon>Actinopterygii</taxon>
        <taxon>Neopterygii</taxon>
        <taxon>Teleostei</taxon>
        <taxon>Ostariophysi</taxon>
        <taxon>Siluriformes</taxon>
        <taxon>Bagridae</taxon>
        <taxon>Hemibagrus</taxon>
    </lineage>
</organism>
<feature type="region of interest" description="Disordered" evidence="1">
    <location>
        <begin position="330"/>
        <end position="384"/>
    </location>
</feature>
<proteinExistence type="predicted"/>
<dbReference type="GO" id="GO:0048255">
    <property type="term" value="P:mRNA stabilization"/>
    <property type="evidence" value="ECO:0007669"/>
    <property type="project" value="TreeGrafter"/>
</dbReference>
<evidence type="ECO:0000256" key="1">
    <source>
        <dbReference type="SAM" id="MobiDB-lite"/>
    </source>
</evidence>
<feature type="compositionally biased region" description="Polar residues" evidence="1">
    <location>
        <begin position="345"/>
        <end position="384"/>
    </location>
</feature>
<dbReference type="InterPro" id="IPR027963">
    <property type="entry name" value="MEIOC"/>
</dbReference>
<dbReference type="GO" id="GO:0007144">
    <property type="term" value="P:female meiosis I"/>
    <property type="evidence" value="ECO:0007669"/>
    <property type="project" value="TreeGrafter"/>
</dbReference>
<protein>
    <recommendedName>
        <fullName evidence="4">Meiosis-specific coiled-coil domain-containing protein MEIOC</fullName>
    </recommendedName>
</protein>
<gene>
    <name evidence="2" type="ORF">KOW79_001323</name>
</gene>
<comment type="caution">
    <text evidence="2">The sequence shown here is derived from an EMBL/GenBank/DDBJ whole genome shotgun (WGS) entry which is preliminary data.</text>
</comment>
<evidence type="ECO:0008006" key="4">
    <source>
        <dbReference type="Google" id="ProtNLM"/>
    </source>
</evidence>
<dbReference type="Proteomes" id="UP000824219">
    <property type="component" value="Linkage Group LG02"/>
</dbReference>
<feature type="region of interest" description="Disordered" evidence="1">
    <location>
        <begin position="756"/>
        <end position="787"/>
    </location>
</feature>
<feature type="compositionally biased region" description="Polar residues" evidence="1">
    <location>
        <begin position="48"/>
        <end position="78"/>
    </location>
</feature>
<dbReference type="Pfam" id="PF15189">
    <property type="entry name" value="MEIOC"/>
    <property type="match status" value="1"/>
</dbReference>
<evidence type="ECO:0000313" key="3">
    <source>
        <dbReference type="Proteomes" id="UP000824219"/>
    </source>
</evidence>
<dbReference type="GO" id="GO:0005634">
    <property type="term" value="C:nucleus"/>
    <property type="evidence" value="ECO:0007669"/>
    <property type="project" value="TreeGrafter"/>
</dbReference>
<dbReference type="EMBL" id="JAHKSW010000002">
    <property type="protein sequence ID" value="KAG7334727.1"/>
    <property type="molecule type" value="Genomic_DNA"/>
</dbReference>
<dbReference type="AlphaFoldDB" id="A0A9D3P959"/>
<feature type="compositionally biased region" description="Basic and acidic residues" evidence="1">
    <location>
        <begin position="335"/>
        <end position="344"/>
    </location>
</feature>
<evidence type="ECO:0000313" key="2">
    <source>
        <dbReference type="EMBL" id="KAG7334727.1"/>
    </source>
</evidence>
<dbReference type="GO" id="GO:0007141">
    <property type="term" value="P:male meiosis I"/>
    <property type="evidence" value="ECO:0007669"/>
    <property type="project" value="TreeGrafter"/>
</dbReference>
<accession>A0A9D3P959</accession>
<dbReference type="OrthoDB" id="5978002at2759"/>
<feature type="region of interest" description="Disordered" evidence="1">
    <location>
        <begin position="48"/>
        <end position="82"/>
    </location>
</feature>
<sequence>MLHNLLDRDLKDSIDCGSEADLYGLVSTILEEVDPMDSYFSEEISTSLTTGWSPTSQRENSLQDLNSEVKVQSSSGIQHNPEHGFKLYTRPVEIDSDQSGDILPHFSGSEAADPSWLYSPCNGESEYESYTPAFPNLPRPPPGLDISHVARSHFSKSRPGKSENNVSVKESSFHGISDDISESVDAFNDHHSLTTKLNDSYFSPFQNFSDLSGRRIDKNDSQQFSMQDASKLANSLEALLMGEQQGMYNRGPAQRNAMKVQDENMIDLKGLPLQWMSAFEAHIAGSKREITMEQRDGEVGNITPKEFADFGQQSADFFEASKLFSSSFNFSTNQSKEDKQRDTRNLPNSLHQYHHGQSNQHHCYTKPPSKTSISTDPQGMSKSQSVTDFVPALSQQQMQSTVSRAFSDFGQSEGRMGCKDLRLGLKGIGKIGGTVDRGGFDLQSETGRLQTPSATGFIADAHPSPRFGAKPKSLAGFLKETNKKKGLLQNPYQILGNMYAGQVRHNGAKPAPSQTFPCLYQMGVSGKNLGHIFPSQPPLTYSGSVPVPDVSELRPDAEFPPLNPYLQEMMGPNLAGVDGPFPGLISNLRSSNQSSSQLHYYLEECYEQWRVLKNERKKAEALLLKSFPGKYVSVMNTNPVPKLPPNPTRVDRLIVDQFQEQAKVVSLLGMIERLRSFPLHANISSTLDRHLEAICITQARRKDEFLNSSRQRQGMANLKEDKDILLLASALKDLSKSTRLSCTALWCALQMTMPKKSISSEDGGEGNTSSVSLEDDSSDQIALEKVP</sequence>
<dbReference type="PANTHER" id="PTHR33861">
    <property type="entry name" value="PROTEIN CBG18333"/>
    <property type="match status" value="1"/>
</dbReference>
<keyword evidence="3" id="KW-1185">Reference proteome</keyword>
<reference evidence="2 3" key="1">
    <citation type="submission" date="2021-06" db="EMBL/GenBank/DDBJ databases">
        <title>Chromosome-level genome assembly of the red-tail catfish (Hemibagrus wyckioides).</title>
        <authorList>
            <person name="Shao F."/>
        </authorList>
    </citation>
    <scope>NUCLEOTIDE SEQUENCE [LARGE SCALE GENOMIC DNA]</scope>
    <source>
        <strain evidence="2">EC202008001</strain>
        <tissue evidence="2">Blood</tissue>
    </source>
</reference>
<name>A0A9D3P959_9TELE</name>
<dbReference type="PANTHER" id="PTHR33861:SF4">
    <property type="entry name" value="MEIOSIS-SPECIFIC COILED-COIL DOMAIN-CONTAINING PROTEIN MEIOC"/>
    <property type="match status" value="1"/>
</dbReference>
<dbReference type="GO" id="GO:0005737">
    <property type="term" value="C:cytoplasm"/>
    <property type="evidence" value="ECO:0007669"/>
    <property type="project" value="TreeGrafter"/>
</dbReference>